<gene>
    <name evidence="2" type="ORF">PVAND_000505</name>
</gene>
<evidence type="ECO:0000259" key="1">
    <source>
        <dbReference type="PROSITE" id="PS50097"/>
    </source>
</evidence>
<feature type="domain" description="BTB" evidence="1">
    <location>
        <begin position="150"/>
        <end position="211"/>
    </location>
</feature>
<protein>
    <submittedName>
        <fullName evidence="2">Kelch-like protein 7</fullName>
    </submittedName>
</protein>
<sequence length="305" mass="35992">MTSVFLIKLDGSQEKLKYSFQKIYKQKDFGTWTISITATPKEFSGMVNLTPNNFNTYIYADQIQIKTIIRELKNNNPERLEEKYRAIEIKAKLHSELIYIFDFKYFVKNSPSLYIPKSLILMIEIPAIPFVLNTKEIQKLKSICDKKINCDVTLMVRDKELKAHKAVLEKCKVFKKMFEENPDVIQINDVDYDVLIEMCRFLYCNEIFYKNILTLKLIVAAKNYMITDLVQKCEEYLIDHIDFYNVINILIQADALKMDRMRNAAIEFIIINREIIYLTQDWSEFEKNHKALVLLIGEKIICKVT</sequence>
<dbReference type="SMART" id="SM00225">
    <property type="entry name" value="BTB"/>
    <property type="match status" value="1"/>
</dbReference>
<organism evidence="2 3">
    <name type="scientific">Polypedilum vanderplanki</name>
    <name type="common">Sleeping chironomid midge</name>
    <dbReference type="NCBI Taxonomy" id="319348"/>
    <lineage>
        <taxon>Eukaryota</taxon>
        <taxon>Metazoa</taxon>
        <taxon>Ecdysozoa</taxon>
        <taxon>Arthropoda</taxon>
        <taxon>Hexapoda</taxon>
        <taxon>Insecta</taxon>
        <taxon>Pterygota</taxon>
        <taxon>Neoptera</taxon>
        <taxon>Endopterygota</taxon>
        <taxon>Diptera</taxon>
        <taxon>Nematocera</taxon>
        <taxon>Chironomoidea</taxon>
        <taxon>Chironomidae</taxon>
        <taxon>Chironominae</taxon>
        <taxon>Polypedilum</taxon>
        <taxon>Polypedilum</taxon>
    </lineage>
</organism>
<proteinExistence type="predicted"/>
<dbReference type="PANTHER" id="PTHR24413">
    <property type="entry name" value="SPECKLE-TYPE POZ PROTEIN"/>
    <property type="match status" value="1"/>
</dbReference>
<keyword evidence="3" id="KW-1185">Reference proteome</keyword>
<dbReference type="Proteomes" id="UP001107558">
    <property type="component" value="Chromosome 3"/>
</dbReference>
<accession>A0A9J6BK65</accession>
<reference evidence="2" key="1">
    <citation type="submission" date="2021-03" db="EMBL/GenBank/DDBJ databases">
        <title>Chromosome level genome of the anhydrobiotic midge Polypedilum vanderplanki.</title>
        <authorList>
            <person name="Yoshida Y."/>
            <person name="Kikawada T."/>
            <person name="Gusev O."/>
        </authorList>
    </citation>
    <scope>NUCLEOTIDE SEQUENCE</scope>
    <source>
        <strain evidence="2">NIAS01</strain>
        <tissue evidence="2">Whole body or cell culture</tissue>
    </source>
</reference>
<evidence type="ECO:0000313" key="2">
    <source>
        <dbReference type="EMBL" id="KAG5670228.1"/>
    </source>
</evidence>
<dbReference type="Pfam" id="PF00651">
    <property type="entry name" value="BTB"/>
    <property type="match status" value="1"/>
</dbReference>
<dbReference type="SUPFAM" id="SSF54695">
    <property type="entry name" value="POZ domain"/>
    <property type="match status" value="1"/>
</dbReference>
<dbReference type="OrthoDB" id="684045at2759"/>
<dbReference type="InterPro" id="IPR000210">
    <property type="entry name" value="BTB/POZ_dom"/>
</dbReference>
<dbReference type="AlphaFoldDB" id="A0A9J6BK65"/>
<dbReference type="EMBL" id="JADBJN010000003">
    <property type="protein sequence ID" value="KAG5670228.1"/>
    <property type="molecule type" value="Genomic_DNA"/>
</dbReference>
<comment type="caution">
    <text evidence="2">The sequence shown here is derived from an EMBL/GenBank/DDBJ whole genome shotgun (WGS) entry which is preliminary data.</text>
</comment>
<dbReference type="Gene3D" id="1.25.40.420">
    <property type="match status" value="1"/>
</dbReference>
<dbReference type="InterPro" id="IPR011333">
    <property type="entry name" value="SKP1/BTB/POZ_sf"/>
</dbReference>
<dbReference type="Gene3D" id="3.30.710.10">
    <property type="entry name" value="Potassium Channel Kv1.1, Chain A"/>
    <property type="match status" value="1"/>
</dbReference>
<evidence type="ECO:0000313" key="3">
    <source>
        <dbReference type="Proteomes" id="UP001107558"/>
    </source>
</evidence>
<dbReference type="PROSITE" id="PS50097">
    <property type="entry name" value="BTB"/>
    <property type="match status" value="1"/>
</dbReference>
<name>A0A9J6BK65_POLVA</name>